<keyword evidence="1" id="KW-0472">Membrane</keyword>
<proteinExistence type="predicted"/>
<feature type="domain" description="Guanylate cyclase" evidence="2">
    <location>
        <begin position="797"/>
        <end position="957"/>
    </location>
</feature>
<protein>
    <recommendedName>
        <fullName evidence="2">Guanylate cyclase domain-containing protein</fullName>
    </recommendedName>
</protein>
<dbReference type="GO" id="GO:0070482">
    <property type="term" value="P:response to oxygen levels"/>
    <property type="evidence" value="ECO:0007669"/>
    <property type="project" value="TreeGrafter"/>
</dbReference>
<evidence type="ECO:0000256" key="1">
    <source>
        <dbReference type="SAM" id="Phobius"/>
    </source>
</evidence>
<dbReference type="InterPro" id="IPR001054">
    <property type="entry name" value="A/G_cyclase"/>
</dbReference>
<reference evidence="3" key="1">
    <citation type="submission" date="2021-01" db="EMBL/GenBank/DDBJ databases">
        <authorList>
            <person name="Corre E."/>
            <person name="Pelletier E."/>
            <person name="Niang G."/>
            <person name="Scheremetjew M."/>
            <person name="Finn R."/>
            <person name="Kale V."/>
            <person name="Holt S."/>
            <person name="Cochrane G."/>
            <person name="Meng A."/>
            <person name="Brown T."/>
            <person name="Cohen L."/>
        </authorList>
    </citation>
    <scope>NUCLEOTIDE SEQUENCE</scope>
    <source>
        <strain evidence="3">CCMP722</strain>
    </source>
</reference>
<dbReference type="GO" id="GO:0004383">
    <property type="term" value="F:guanylate cyclase activity"/>
    <property type="evidence" value="ECO:0007669"/>
    <property type="project" value="TreeGrafter"/>
</dbReference>
<keyword evidence="1" id="KW-0812">Transmembrane</keyword>
<dbReference type="GO" id="GO:0008074">
    <property type="term" value="C:guanylate cyclase complex, soluble"/>
    <property type="evidence" value="ECO:0007669"/>
    <property type="project" value="TreeGrafter"/>
</dbReference>
<feature type="transmembrane region" description="Helical" evidence="1">
    <location>
        <begin position="571"/>
        <end position="592"/>
    </location>
</feature>
<feature type="transmembrane region" description="Helical" evidence="1">
    <location>
        <begin position="131"/>
        <end position="150"/>
    </location>
</feature>
<feature type="transmembrane region" description="Helical" evidence="1">
    <location>
        <begin position="94"/>
        <end position="111"/>
    </location>
</feature>
<keyword evidence="1" id="KW-1133">Transmembrane helix</keyword>
<dbReference type="PANTHER" id="PTHR45655:SF13">
    <property type="entry name" value="SOLUBLE GUANYLATE CYCLASE GCY-32-RELATED"/>
    <property type="match status" value="1"/>
</dbReference>
<feature type="transmembrane region" description="Helical" evidence="1">
    <location>
        <begin position="672"/>
        <end position="697"/>
    </location>
</feature>
<evidence type="ECO:0000259" key="2">
    <source>
        <dbReference type="PROSITE" id="PS50125"/>
    </source>
</evidence>
<dbReference type="SMART" id="SM00044">
    <property type="entry name" value="CYCc"/>
    <property type="match status" value="1"/>
</dbReference>
<feature type="transmembrane region" description="Helical" evidence="1">
    <location>
        <begin position="56"/>
        <end position="74"/>
    </location>
</feature>
<dbReference type="CDD" id="cd07302">
    <property type="entry name" value="CHD"/>
    <property type="match status" value="2"/>
</dbReference>
<dbReference type="AlphaFoldDB" id="A0A7S0RM75"/>
<dbReference type="Gene3D" id="3.30.70.1230">
    <property type="entry name" value="Nucleotide cyclase"/>
    <property type="match status" value="2"/>
</dbReference>
<dbReference type="GO" id="GO:0019934">
    <property type="term" value="P:cGMP-mediated signaling"/>
    <property type="evidence" value="ECO:0007669"/>
    <property type="project" value="TreeGrafter"/>
</dbReference>
<evidence type="ECO:0000313" key="3">
    <source>
        <dbReference type="EMBL" id="CAD8680715.1"/>
    </source>
</evidence>
<dbReference type="SUPFAM" id="SSF55073">
    <property type="entry name" value="Nucleotide cyclase"/>
    <property type="match status" value="2"/>
</dbReference>
<accession>A0A7S0RM75</accession>
<dbReference type="EMBL" id="HBFA01030026">
    <property type="protein sequence ID" value="CAD8680715.1"/>
    <property type="molecule type" value="Transcribed_RNA"/>
</dbReference>
<feature type="domain" description="Guanylate cyclase" evidence="2">
    <location>
        <begin position="308"/>
        <end position="447"/>
    </location>
</feature>
<feature type="transmembrane region" description="Helical" evidence="1">
    <location>
        <begin position="637"/>
        <end position="660"/>
    </location>
</feature>
<dbReference type="Pfam" id="PF00211">
    <property type="entry name" value="Guanylate_cyc"/>
    <property type="match status" value="2"/>
</dbReference>
<gene>
    <name evidence="3" type="ORF">POBO1169_LOCUS15145</name>
</gene>
<dbReference type="InterPro" id="IPR029787">
    <property type="entry name" value="Nucleotide_cyclase"/>
</dbReference>
<dbReference type="PROSITE" id="PS50125">
    <property type="entry name" value="GUANYLATE_CYCLASE_2"/>
    <property type="match status" value="2"/>
</dbReference>
<name>A0A7S0RM75_9CHLO</name>
<sequence>MEAFTWSRGLRSAKSGTPMKRSAGRVLVRHLYDRLYVKFSDPKLESSYQEHKLETCWSNLANIHLLIFFCGFPMTYPHVVECGGSLRDCDVRTWGMHFYIMITHGISGVILKRLSADRHRLRHYTGLGPDCVLLVCLLTTSIGFFFKGLFRELSHNRGVLHTSYDTTLAWAHEEAAMKTFCVAICNLAGCLSSVNILRFNAVCFLMVLPSGFSYTVEVQGMPTTVNSVDGGDAVRMAICLISIPLCAYQSWKKDLLRRSSFAQLQKVSVRHGWAKKAATQMLPERLLVQVDTICETLEPLVESFPSVTVMFSTFCQESMQRIEDATELRLLMGRIFSACDRAVQARQLAKVEHVCSDYLVCSREIEEGPEAPHASGSAWHRKHDIVSLVQLAQEILHITRAHCTSSGQRLEMKIGIHSGPLTGGIAGQTLRFYRLFGDTVNTAARLAQSAPNGRIQLSADVKRLLPRLAGEESQVALELPRQKYLKGRGMVTSYLVEEETTSQGGGQGALEADRRKIRSSVAHVSEDACFEERMPLPLQTYRLSTACKDNQEVDRYQEWALAENRKDLKGILFIGPTIHLGYCIIAMGVTGTTTKHGQCLALLITLAAAVSGSYVVARKLLLYGSLTRHQEMANTVSLVGLNWALQMGSIACLVHIGYSFEVTALGMMLMCLVYLVISPCITSLHLLVDLVACALAFCAPNAPGSLVQTVQLAIVLLGMGGIHQLSARQAEKNRRFRWALSQQHERESQKLLNLLRNLVPSIPAMAQLMHRNSAALNMCELSQELSGSVLVDNHMAVVLHIDLVGFTEICRALDSHQVLLIMHDVWCLMDSALERLRAQINQRSATTTFHSTGGLSLDSCQLFKMETVGDAYIAAAMMGNPSAHMCAESAGYVVCLARKIAKDLQRYSKKGLHGLAPGRVKVRMGMCVGNLSVGIMGALQPRYHVHGEGVSTAAKLESQSKPYHLCVNADTLRYMDPEYSSDQCFLIDLLFGGVHQYPISKLVDATTDVHSPVFLKTMRSMSWKAARADSINTRRAASIANAPQPAQMIIPRREAMARRRGSV</sequence>
<dbReference type="PANTHER" id="PTHR45655">
    <property type="entry name" value="GUANYLATE CYCLASE SOLUBLE SUBUNIT BETA-2"/>
    <property type="match status" value="1"/>
</dbReference>
<organism evidence="3">
    <name type="scientific">Pyramimonas obovata</name>
    <dbReference type="NCBI Taxonomy" id="1411642"/>
    <lineage>
        <taxon>Eukaryota</taxon>
        <taxon>Viridiplantae</taxon>
        <taxon>Chlorophyta</taxon>
        <taxon>Pyramimonadophyceae</taxon>
        <taxon>Pyramimonadales</taxon>
        <taxon>Pyramimonadaceae</taxon>
        <taxon>Pyramimonas</taxon>
        <taxon>Pyramimonas incertae sedis</taxon>
    </lineage>
</organism>
<feature type="transmembrane region" description="Helical" evidence="1">
    <location>
        <begin position="599"/>
        <end position="617"/>
    </location>
</feature>